<dbReference type="EMBL" id="BLWC01000001">
    <property type="protein sequence ID" value="GFM98785.1"/>
    <property type="molecule type" value="Genomic_DNA"/>
</dbReference>
<keyword evidence="3" id="KW-1185">Reference proteome</keyword>
<evidence type="ECO:0000256" key="1">
    <source>
        <dbReference type="SAM" id="MobiDB-lite"/>
    </source>
</evidence>
<dbReference type="AlphaFoldDB" id="A0A7J0C8C5"/>
<comment type="caution">
    <text evidence="2">The sequence shown here is derived from an EMBL/GenBank/DDBJ whole genome shotgun (WGS) entry which is preliminary data.</text>
</comment>
<feature type="region of interest" description="Disordered" evidence="1">
    <location>
        <begin position="1"/>
        <end position="70"/>
    </location>
</feature>
<dbReference type="Proteomes" id="UP000498980">
    <property type="component" value="Unassembled WGS sequence"/>
</dbReference>
<evidence type="ECO:0000313" key="3">
    <source>
        <dbReference type="Proteomes" id="UP000498980"/>
    </source>
</evidence>
<gene>
    <name evidence="2" type="ORF">Sfulv_35960</name>
</gene>
<accession>A0A7J0C8C5</accession>
<feature type="compositionally biased region" description="Basic and acidic residues" evidence="1">
    <location>
        <begin position="45"/>
        <end position="54"/>
    </location>
</feature>
<evidence type="ECO:0000313" key="2">
    <source>
        <dbReference type="EMBL" id="GFM98785.1"/>
    </source>
</evidence>
<feature type="compositionally biased region" description="Basic and acidic residues" evidence="1">
    <location>
        <begin position="1"/>
        <end position="12"/>
    </location>
</feature>
<organism evidence="2 3">
    <name type="scientific">Streptomyces fulvorobeus</name>
    <dbReference type="NCBI Taxonomy" id="284028"/>
    <lineage>
        <taxon>Bacteria</taxon>
        <taxon>Bacillati</taxon>
        <taxon>Actinomycetota</taxon>
        <taxon>Actinomycetes</taxon>
        <taxon>Kitasatosporales</taxon>
        <taxon>Streptomycetaceae</taxon>
        <taxon>Streptomyces</taxon>
    </lineage>
</organism>
<proteinExistence type="predicted"/>
<name>A0A7J0C8C5_9ACTN</name>
<protein>
    <submittedName>
        <fullName evidence="2">Uncharacterized protein</fullName>
    </submittedName>
</protein>
<reference evidence="2 3" key="1">
    <citation type="submission" date="2020-05" db="EMBL/GenBank/DDBJ databases">
        <title>Whole genome shotgun sequence of Streptomyces fulvorobeus NBRC 15897.</title>
        <authorList>
            <person name="Komaki H."/>
            <person name="Tamura T."/>
        </authorList>
    </citation>
    <scope>NUCLEOTIDE SEQUENCE [LARGE SCALE GENOMIC DNA]</scope>
    <source>
        <strain evidence="2 3">NBRC 15897</strain>
    </source>
</reference>
<sequence length="70" mass="7662">MKRESPPKETRTFKHTSAALPALRPVASPARPTPLGRTGGAEGSRMVRNEERHPGGNRGAASRHLCRRHL</sequence>